<accession>L1MN77</accession>
<organism evidence="10 11">
    <name type="scientific">Corynebacterium durum F0235</name>
    <dbReference type="NCBI Taxonomy" id="1035195"/>
    <lineage>
        <taxon>Bacteria</taxon>
        <taxon>Bacillati</taxon>
        <taxon>Actinomycetota</taxon>
        <taxon>Actinomycetes</taxon>
        <taxon>Mycobacteriales</taxon>
        <taxon>Corynebacteriaceae</taxon>
        <taxon>Corynebacterium</taxon>
    </lineage>
</organism>
<feature type="transmembrane region" description="Helical" evidence="8">
    <location>
        <begin position="89"/>
        <end position="114"/>
    </location>
</feature>
<evidence type="ECO:0000256" key="8">
    <source>
        <dbReference type="SAM" id="Phobius"/>
    </source>
</evidence>
<dbReference type="InterPro" id="IPR020846">
    <property type="entry name" value="MFS_dom"/>
</dbReference>
<dbReference type="InterPro" id="IPR001958">
    <property type="entry name" value="Tet-R_TetA/multi-R_MdtG-like"/>
</dbReference>
<dbReference type="AlphaFoldDB" id="L1MN77"/>
<dbReference type="PROSITE" id="PS50850">
    <property type="entry name" value="MFS"/>
    <property type="match status" value="1"/>
</dbReference>
<dbReference type="InterPro" id="IPR011701">
    <property type="entry name" value="MFS"/>
</dbReference>
<dbReference type="eggNOG" id="COG2814">
    <property type="taxonomic scope" value="Bacteria"/>
</dbReference>
<name>L1MN77_9CORY</name>
<dbReference type="InterPro" id="IPR050171">
    <property type="entry name" value="MFS_Transporters"/>
</dbReference>
<keyword evidence="6 8" id="KW-1133">Transmembrane helix</keyword>
<dbReference type="Pfam" id="PF07690">
    <property type="entry name" value="MFS_1"/>
    <property type="match status" value="2"/>
</dbReference>
<feature type="transmembrane region" description="Helical" evidence="8">
    <location>
        <begin position="265"/>
        <end position="281"/>
    </location>
</feature>
<dbReference type="HOGENOM" id="CLU_001265_10_14_11"/>
<feature type="transmembrane region" description="Helical" evidence="8">
    <location>
        <begin position="126"/>
        <end position="147"/>
    </location>
</feature>
<dbReference type="PANTHER" id="PTHR23517">
    <property type="entry name" value="RESISTANCE PROTEIN MDTM, PUTATIVE-RELATED-RELATED"/>
    <property type="match status" value="1"/>
</dbReference>
<evidence type="ECO:0000256" key="5">
    <source>
        <dbReference type="ARBA" id="ARBA00022692"/>
    </source>
</evidence>
<evidence type="ECO:0000256" key="3">
    <source>
        <dbReference type="ARBA" id="ARBA00022448"/>
    </source>
</evidence>
<feature type="transmembrane region" description="Helical" evidence="8">
    <location>
        <begin position="153"/>
        <end position="171"/>
    </location>
</feature>
<comment type="caution">
    <text evidence="10">The sequence shown here is derived from an EMBL/GenBank/DDBJ whole genome shotgun (WGS) entry which is preliminary data.</text>
</comment>
<dbReference type="STRING" id="1035195.HMPREF9997_00176"/>
<evidence type="ECO:0000256" key="4">
    <source>
        <dbReference type="ARBA" id="ARBA00022475"/>
    </source>
</evidence>
<dbReference type="Gene3D" id="1.20.1250.20">
    <property type="entry name" value="MFS general substrate transporter like domains"/>
    <property type="match status" value="2"/>
</dbReference>
<reference evidence="10 11" key="1">
    <citation type="submission" date="2012-05" db="EMBL/GenBank/DDBJ databases">
        <authorList>
            <person name="Weinstock G."/>
            <person name="Sodergren E."/>
            <person name="Lobos E.A."/>
            <person name="Fulton L."/>
            <person name="Fulton R."/>
            <person name="Courtney L."/>
            <person name="Fronick C."/>
            <person name="O'Laughlin M."/>
            <person name="Godfrey J."/>
            <person name="Wilson R.M."/>
            <person name="Miner T."/>
            <person name="Farmer C."/>
            <person name="Delehaunty K."/>
            <person name="Cordes M."/>
            <person name="Minx P."/>
            <person name="Tomlinson C."/>
            <person name="Chen J."/>
            <person name="Wollam A."/>
            <person name="Pepin K.H."/>
            <person name="Bhonagiri V."/>
            <person name="Zhang X."/>
            <person name="Suruliraj S."/>
            <person name="Warren W."/>
            <person name="Mitreva M."/>
            <person name="Mardis E.R."/>
            <person name="Wilson R.K."/>
        </authorList>
    </citation>
    <scope>NUCLEOTIDE SEQUENCE [LARGE SCALE GENOMIC DNA]</scope>
    <source>
        <strain evidence="10 11">F0235</strain>
    </source>
</reference>
<gene>
    <name evidence="10" type="ORF">HMPREF9997_00176</name>
</gene>
<feature type="transmembrane region" description="Helical" evidence="8">
    <location>
        <begin position="353"/>
        <end position="373"/>
    </location>
</feature>
<proteinExistence type="inferred from homology"/>
<evidence type="ECO:0000259" key="9">
    <source>
        <dbReference type="PROSITE" id="PS50850"/>
    </source>
</evidence>
<dbReference type="GO" id="GO:0022857">
    <property type="term" value="F:transmembrane transporter activity"/>
    <property type="evidence" value="ECO:0007669"/>
    <property type="project" value="InterPro"/>
</dbReference>
<dbReference type="SUPFAM" id="SSF103473">
    <property type="entry name" value="MFS general substrate transporter"/>
    <property type="match status" value="1"/>
</dbReference>
<dbReference type="Proteomes" id="UP000010445">
    <property type="component" value="Unassembled WGS sequence"/>
</dbReference>
<evidence type="ECO:0000256" key="1">
    <source>
        <dbReference type="ARBA" id="ARBA00004651"/>
    </source>
</evidence>
<keyword evidence="4" id="KW-1003">Cell membrane</keyword>
<dbReference type="InterPro" id="IPR005829">
    <property type="entry name" value="Sugar_transporter_CS"/>
</dbReference>
<feature type="transmembrane region" description="Helical" evidence="8">
    <location>
        <begin position="287"/>
        <end position="304"/>
    </location>
</feature>
<feature type="transmembrane region" description="Helical" evidence="8">
    <location>
        <begin position="64"/>
        <end position="83"/>
    </location>
</feature>
<keyword evidence="3" id="KW-0813">Transport</keyword>
<feature type="transmembrane region" description="Helical" evidence="8">
    <location>
        <begin position="325"/>
        <end position="347"/>
    </location>
</feature>
<evidence type="ECO:0000256" key="6">
    <source>
        <dbReference type="ARBA" id="ARBA00022989"/>
    </source>
</evidence>
<dbReference type="PRINTS" id="PR01035">
    <property type="entry name" value="TCRTETA"/>
</dbReference>
<comment type="subcellular location">
    <subcellularLocation>
        <location evidence="1">Cell membrane</location>
        <topology evidence="1">Multi-pass membrane protein</topology>
    </subcellularLocation>
</comment>
<keyword evidence="11" id="KW-1185">Reference proteome</keyword>
<dbReference type="EMBL" id="AMEM01000005">
    <property type="protein sequence ID" value="EKX92510.1"/>
    <property type="molecule type" value="Genomic_DNA"/>
</dbReference>
<dbReference type="PATRIC" id="fig|1035195.3.peg.166"/>
<evidence type="ECO:0000313" key="10">
    <source>
        <dbReference type="EMBL" id="EKX92510.1"/>
    </source>
</evidence>
<dbReference type="PROSITE" id="PS00216">
    <property type="entry name" value="SUGAR_TRANSPORT_1"/>
    <property type="match status" value="1"/>
</dbReference>
<sequence length="384" mass="39447">MLVAAAFIIAAGFGLVSPIIPQFARSFDVSTTAASAVVSVFAASRLLFAPASGKLIDLIGSRKVYITGLLTVAVTTGAVAFAQEYWHILAFRAIGGIGSTMFTVSAAGLIVRIAPPSIRGRASSTYATAFLLGSVIGPVAGSGLAVLGMRPPFLIYGVSLILASAVVWKLLRPEVIHDLESHDESTPMLASEAVKNPAYRSALISGFANGWVNFGVRVSTVPLFAAMLFPKGTAVAGMVLAAFAVGNAGCLQFSGRLADSLGRKPLIIAGLIVNATFTGVLGWMDNLWLILLVSVIAGIGGGLLNPAQQATVADVIGNKRSGGKVLATFQMAQDFGAILGPIAIGMLVDAQGYHVAFTACGAIGLVAAGVWLVHGKETRPQPTA</sequence>
<evidence type="ECO:0000313" key="11">
    <source>
        <dbReference type="Proteomes" id="UP000010445"/>
    </source>
</evidence>
<dbReference type="CDD" id="cd17325">
    <property type="entry name" value="MFS_MdtG_SLC18_like"/>
    <property type="match status" value="1"/>
</dbReference>
<evidence type="ECO:0000256" key="7">
    <source>
        <dbReference type="ARBA" id="ARBA00023136"/>
    </source>
</evidence>
<comment type="similarity">
    <text evidence="2">Belongs to the major facilitator superfamily. TCR/Tet family.</text>
</comment>
<feature type="domain" description="Major facilitator superfamily (MFS) profile" evidence="9">
    <location>
        <begin position="1"/>
        <end position="379"/>
    </location>
</feature>
<dbReference type="GO" id="GO:0005886">
    <property type="term" value="C:plasma membrane"/>
    <property type="evidence" value="ECO:0007669"/>
    <property type="project" value="UniProtKB-SubCell"/>
</dbReference>
<keyword evidence="7 8" id="KW-0472">Membrane</keyword>
<protein>
    <submittedName>
        <fullName evidence="10">Transporter, major facilitator family protein</fullName>
    </submittedName>
</protein>
<keyword evidence="5 8" id="KW-0812">Transmembrane</keyword>
<dbReference type="InterPro" id="IPR036259">
    <property type="entry name" value="MFS_trans_sf"/>
</dbReference>
<evidence type="ECO:0000256" key="2">
    <source>
        <dbReference type="ARBA" id="ARBA00007520"/>
    </source>
</evidence>